<dbReference type="Proteomes" id="UP000800097">
    <property type="component" value="Unassembled WGS sequence"/>
</dbReference>
<reference evidence="2" key="1">
    <citation type="journal article" date="2020" name="Stud. Mycol.">
        <title>101 Dothideomycetes genomes: a test case for predicting lifestyles and emergence of pathogens.</title>
        <authorList>
            <person name="Haridas S."/>
            <person name="Albert R."/>
            <person name="Binder M."/>
            <person name="Bloem J."/>
            <person name="Labutti K."/>
            <person name="Salamov A."/>
            <person name="Andreopoulos B."/>
            <person name="Baker S."/>
            <person name="Barry K."/>
            <person name="Bills G."/>
            <person name="Bluhm B."/>
            <person name="Cannon C."/>
            <person name="Castanera R."/>
            <person name="Culley D."/>
            <person name="Daum C."/>
            <person name="Ezra D."/>
            <person name="Gonzalez J."/>
            <person name="Henrissat B."/>
            <person name="Kuo A."/>
            <person name="Liang C."/>
            <person name="Lipzen A."/>
            <person name="Lutzoni F."/>
            <person name="Magnuson J."/>
            <person name="Mondo S."/>
            <person name="Nolan M."/>
            <person name="Ohm R."/>
            <person name="Pangilinan J."/>
            <person name="Park H.-J."/>
            <person name="Ramirez L."/>
            <person name="Alfaro M."/>
            <person name="Sun H."/>
            <person name="Tritt A."/>
            <person name="Yoshinaga Y."/>
            <person name="Zwiers L.-H."/>
            <person name="Turgeon B."/>
            <person name="Goodwin S."/>
            <person name="Spatafora J."/>
            <person name="Crous P."/>
            <person name="Grigoriev I."/>
        </authorList>
    </citation>
    <scope>NUCLEOTIDE SEQUENCE</scope>
    <source>
        <strain evidence="2">CBS 379.55</strain>
    </source>
</reference>
<gene>
    <name evidence="2" type="ORF">EI97DRAFT_469871</name>
</gene>
<dbReference type="PROSITE" id="PS50181">
    <property type="entry name" value="FBOX"/>
    <property type="match status" value="1"/>
</dbReference>
<dbReference type="RefSeq" id="XP_033650667.1">
    <property type="nucleotide sequence ID" value="XM_033801732.1"/>
</dbReference>
<feature type="domain" description="F-box" evidence="1">
    <location>
        <begin position="1"/>
        <end position="48"/>
    </location>
</feature>
<keyword evidence="3" id="KW-1185">Reference proteome</keyword>
<accession>A0A6A6JAX6</accession>
<evidence type="ECO:0000313" key="2">
    <source>
        <dbReference type="EMBL" id="KAF2273128.1"/>
    </source>
</evidence>
<evidence type="ECO:0000259" key="1">
    <source>
        <dbReference type="PROSITE" id="PS50181"/>
    </source>
</evidence>
<evidence type="ECO:0000313" key="3">
    <source>
        <dbReference type="Proteomes" id="UP000800097"/>
    </source>
</evidence>
<proteinExistence type="predicted"/>
<dbReference type="EMBL" id="ML986513">
    <property type="protein sequence ID" value="KAF2273128.1"/>
    <property type="molecule type" value="Genomic_DNA"/>
</dbReference>
<name>A0A6A6JAX6_WESOR</name>
<organism evidence="2 3">
    <name type="scientific">Westerdykella ornata</name>
    <dbReference type="NCBI Taxonomy" id="318751"/>
    <lineage>
        <taxon>Eukaryota</taxon>
        <taxon>Fungi</taxon>
        <taxon>Dikarya</taxon>
        <taxon>Ascomycota</taxon>
        <taxon>Pezizomycotina</taxon>
        <taxon>Dothideomycetes</taxon>
        <taxon>Pleosporomycetidae</taxon>
        <taxon>Pleosporales</taxon>
        <taxon>Sporormiaceae</taxon>
        <taxon>Westerdykella</taxon>
    </lineage>
</organism>
<dbReference type="OrthoDB" id="10261563at2759"/>
<protein>
    <recommendedName>
        <fullName evidence="1">F-box domain-containing protein</fullName>
    </recommendedName>
</protein>
<dbReference type="GeneID" id="54554907"/>
<dbReference type="InterPro" id="IPR001810">
    <property type="entry name" value="F-box_dom"/>
</dbReference>
<sequence length="430" mass="48686">MPLAALPTELVESITEHLDLVSLRALRLTSSSINQQTLHHFRQRFLQHFTLRWDLPHFETLRSITEHSYFGGALQRLTVDATPYHAIRLWQLWKQIGDFNYVHSSTGCSIDEASASAGIYREYKKTKEDSDATTRFWNETQTDLNMLTSIFTHLDRLQTITFAYAGMDKGYGKFGRRYCETSQNEMSRPFVISMAAIAASGLTVESISISPTQEFGAVSIGRLETLSRYLPKFDHAFEHLGTLKINLRDWRHPEEGFEPPPGKIPFIVRFLAKCKSVRELELSCFSSLEGDTILHEMAQHCVFSHLQSCQLGLFRIFSIQDLFDFLAPSKATLERLSMSHIVLRDEGVTWGDVMRRLADEFELNWVTLQNLFTRNGTRVGLAGQKMGEVVLIGPGMKDALAVAADALVGGNWGPVWMLAPVAYPFIGMRI</sequence>
<dbReference type="AlphaFoldDB" id="A0A6A6JAX6"/>